<reference evidence="2 3" key="1">
    <citation type="journal article" date="2019" name="PLoS Genet.">
        <title>Convergent evolution of linked mating-type loci in basidiomycete fungi.</title>
        <authorList>
            <person name="Sun S."/>
            <person name="Coelho M.A."/>
            <person name="Heitman J."/>
            <person name="Nowrousian M."/>
        </authorList>
    </citation>
    <scope>NUCLEOTIDE SEQUENCE [LARGE SCALE GENOMIC DNA]</scope>
    <source>
        <strain evidence="2 3">CBS 4282</strain>
    </source>
</reference>
<keyword evidence="3" id="KW-1185">Reference proteome</keyword>
<sequence>MRASTSVRAASRPLFNAARAGPSTPTPTAKPRSHAKKAYLAEGKATGTTLNGLVGLHHKAASFMRDPSEMHGAFETAFRMYQPEFRSYAQFKAGTLRAHAERAPEGLETLAERNPQGAGARRGLGTDAAPSDYAQIEHDVFRAPRTWTFRRAAHGPELTERELRVKEALFGTWERGQDAVPRPGLDGVVDIVKARGSTVKETASEWAARDKEDKDTSTEDGM</sequence>
<proteinExistence type="predicted"/>
<organism evidence="2 3">
    <name type="scientific">Vanrija humicola</name>
    <name type="common">Yeast</name>
    <name type="synonym">Cryptococcus humicola</name>
    <dbReference type="NCBI Taxonomy" id="5417"/>
    <lineage>
        <taxon>Eukaryota</taxon>
        <taxon>Fungi</taxon>
        <taxon>Dikarya</taxon>
        <taxon>Basidiomycota</taxon>
        <taxon>Agaricomycotina</taxon>
        <taxon>Tremellomycetes</taxon>
        <taxon>Trichosporonales</taxon>
        <taxon>Trichosporonaceae</taxon>
        <taxon>Vanrija</taxon>
    </lineage>
</organism>
<protein>
    <submittedName>
        <fullName evidence="2">Uncharacterized protein</fullName>
    </submittedName>
</protein>
<feature type="region of interest" description="Disordered" evidence="1">
    <location>
        <begin position="1"/>
        <end position="36"/>
    </location>
</feature>
<feature type="region of interest" description="Disordered" evidence="1">
    <location>
        <begin position="199"/>
        <end position="222"/>
    </location>
</feature>
<dbReference type="AlphaFoldDB" id="A0A7D8V3R3"/>
<dbReference type="EMBL" id="QKWK01000002">
    <property type="protein sequence ID" value="TXT13607.1"/>
    <property type="molecule type" value="Genomic_DNA"/>
</dbReference>
<evidence type="ECO:0000313" key="2">
    <source>
        <dbReference type="EMBL" id="TXT13607.1"/>
    </source>
</evidence>
<gene>
    <name evidence="2" type="ORF">VHUM_00974</name>
</gene>
<evidence type="ECO:0000313" key="3">
    <source>
        <dbReference type="Proteomes" id="UP000473826"/>
    </source>
</evidence>
<dbReference type="OrthoDB" id="2569556at2759"/>
<accession>A0A7D8V3R3</accession>
<name>A0A7D8V3R3_VANHU</name>
<dbReference type="Proteomes" id="UP000473826">
    <property type="component" value="Unassembled WGS sequence"/>
</dbReference>
<comment type="caution">
    <text evidence="2">The sequence shown here is derived from an EMBL/GenBank/DDBJ whole genome shotgun (WGS) entry which is preliminary data.</text>
</comment>
<evidence type="ECO:0000256" key="1">
    <source>
        <dbReference type="SAM" id="MobiDB-lite"/>
    </source>
</evidence>
<feature type="compositionally biased region" description="Basic and acidic residues" evidence="1">
    <location>
        <begin position="207"/>
        <end position="222"/>
    </location>
</feature>